<name>A0A235EWH6_9RHOO</name>
<accession>A0A235EWH6</accession>
<dbReference type="Pfam" id="PF01809">
    <property type="entry name" value="YidD"/>
    <property type="match status" value="1"/>
</dbReference>
<reference evidence="1 2" key="1">
    <citation type="submission" date="2017-07" db="EMBL/GenBank/DDBJ databases">
        <title>Thauera sp. KNDSS-Mac4 genome sequence and assembly.</title>
        <authorList>
            <person name="Mayilraj S."/>
        </authorList>
    </citation>
    <scope>NUCLEOTIDE SEQUENCE [LARGE SCALE GENOMIC DNA]</scope>
    <source>
        <strain evidence="1 2">KNDSS-Mac4</strain>
    </source>
</reference>
<dbReference type="OrthoDB" id="6629784at2"/>
<keyword evidence="2" id="KW-1185">Reference proteome</keyword>
<proteinExistence type="predicted"/>
<organism evidence="1 2">
    <name type="scientific">Thauera propionica</name>
    <dbReference type="NCBI Taxonomy" id="2019431"/>
    <lineage>
        <taxon>Bacteria</taxon>
        <taxon>Pseudomonadati</taxon>
        <taxon>Pseudomonadota</taxon>
        <taxon>Betaproteobacteria</taxon>
        <taxon>Rhodocyclales</taxon>
        <taxon>Zoogloeaceae</taxon>
        <taxon>Thauera</taxon>
    </lineage>
</organism>
<dbReference type="NCBIfam" id="TIGR00278">
    <property type="entry name" value="membrane protein insertion efficiency factor YidD"/>
    <property type="match status" value="1"/>
</dbReference>
<dbReference type="EMBL" id="NOIH01000025">
    <property type="protein sequence ID" value="OYD52907.1"/>
    <property type="molecule type" value="Genomic_DNA"/>
</dbReference>
<dbReference type="RefSeq" id="WP_094269330.1">
    <property type="nucleotide sequence ID" value="NZ_NOIH01000025.1"/>
</dbReference>
<gene>
    <name evidence="1" type="ORF">CGK74_15440</name>
</gene>
<evidence type="ECO:0000313" key="2">
    <source>
        <dbReference type="Proteomes" id="UP000215181"/>
    </source>
</evidence>
<evidence type="ECO:0000313" key="1">
    <source>
        <dbReference type="EMBL" id="OYD52907.1"/>
    </source>
</evidence>
<comment type="caution">
    <text evidence="1">The sequence shown here is derived from an EMBL/GenBank/DDBJ whole genome shotgun (WGS) entry which is preliminary data.</text>
</comment>
<sequence length="105" mass="11522">MTSCAATVVASLITAYQRFISPHKGFVCAFRVHHGDQSCSAHAKVAFQQHGLVVGWRQMRRRFVLCAQAAEEIRQPKSGKDASGRKTDYCAEGACLGCSLFSWLS</sequence>
<dbReference type="SMART" id="SM01234">
    <property type="entry name" value="Haemolytic"/>
    <property type="match status" value="1"/>
</dbReference>
<evidence type="ECO:0008006" key="3">
    <source>
        <dbReference type="Google" id="ProtNLM"/>
    </source>
</evidence>
<dbReference type="AlphaFoldDB" id="A0A235EWH6"/>
<dbReference type="Proteomes" id="UP000215181">
    <property type="component" value="Unassembled WGS sequence"/>
</dbReference>
<protein>
    <recommendedName>
        <fullName evidence="3">Membrane protein insertion efficiency factor YidD</fullName>
    </recommendedName>
</protein>
<dbReference type="InterPro" id="IPR002696">
    <property type="entry name" value="Membr_insert_effic_factor_YidD"/>
</dbReference>